<dbReference type="InterPro" id="IPR027417">
    <property type="entry name" value="P-loop_NTPase"/>
</dbReference>
<feature type="transmembrane region" description="Helical" evidence="1">
    <location>
        <begin position="46"/>
        <end position="64"/>
    </location>
</feature>
<keyword evidence="1" id="KW-1133">Transmembrane helix</keyword>
<evidence type="ECO:0000313" key="6">
    <source>
        <dbReference type="EMBL" id="TCU92993.1"/>
    </source>
</evidence>
<keyword evidence="7" id="KW-1185">Reference proteome</keyword>
<feature type="transmembrane region" description="Helical" evidence="1">
    <location>
        <begin position="463"/>
        <end position="482"/>
    </location>
</feature>
<evidence type="ECO:0000259" key="5">
    <source>
        <dbReference type="Pfam" id="PF21070"/>
    </source>
</evidence>
<dbReference type="InterPro" id="IPR025743">
    <property type="entry name" value="TssM1_N"/>
</dbReference>
<evidence type="ECO:0000259" key="4">
    <source>
        <dbReference type="Pfam" id="PF14331"/>
    </source>
</evidence>
<reference evidence="6 7" key="1">
    <citation type="submission" date="2019-03" db="EMBL/GenBank/DDBJ databases">
        <title>Genomic Encyclopedia of Type Strains, Phase IV (KMG-IV): sequencing the most valuable type-strain genomes for metagenomic binning, comparative biology and taxonomic classification.</title>
        <authorList>
            <person name="Goeker M."/>
        </authorList>
    </citation>
    <scope>NUCLEOTIDE SEQUENCE [LARGE SCALE GENOMIC DNA]</scope>
    <source>
        <strain evidence="6 7">DSM 100048</strain>
    </source>
</reference>
<evidence type="ECO:0000256" key="1">
    <source>
        <dbReference type="SAM" id="Phobius"/>
    </source>
</evidence>
<evidence type="ECO:0000313" key="7">
    <source>
        <dbReference type="Proteomes" id="UP000294692"/>
    </source>
</evidence>
<dbReference type="EMBL" id="SMBX01000013">
    <property type="protein sequence ID" value="TCU92993.1"/>
    <property type="molecule type" value="Genomic_DNA"/>
</dbReference>
<dbReference type="InterPro" id="IPR010623">
    <property type="entry name" value="IcmF_C"/>
</dbReference>
<dbReference type="NCBIfam" id="TIGR03348">
    <property type="entry name" value="VI_IcmF"/>
    <property type="match status" value="1"/>
</dbReference>
<sequence length="1202" mass="135776">MNRILSFFLSRGLWNFLGLVALALLIWVAGPLLAIGASRPLESAAVRAWVIGLIFLVWILRWLWRKWREGRLNARLLGQLRRQSRSQPARSDKNEQDDDLRELSHRFGEALDLLKKARFSDARRPAWMQRFSRQYIYQLPWYVFIGAPGSGKTTALVNSGLNFPLSERFGKTAVRGVGGTRNCDWWFTDEAVLLDTAGRYTTHESDQVGDEKEWLGFLGLLSRYRGRQPINGAILTVSVADLLSATDAERVQHAATLRRRLHELREQLGIQFPIYVLVTKTDLLSGFEAYFSSFSREELAQVWGFTFPFDKAQQPGFNLYESFQEEFGLLEERLNAALPHVVSVEPDADRRALAYMLPQQFATLRAMLGQFLSDVFSTSRYEARLLPRGVYFTSGTQEGEPFDQVTGQLKRYLRIDGVTDGDAGRSEGRSYFLKNLLQQLIFREAGLAGRNHRWERRYRQLHWLGYGLLASAAVVLLTGWIGSYRNNKAYLEEIAERVPVVEKASRDVKVSDSGEVHGLLSYLNTLWYLPHSQHFSLEDPSMRYGFGLYQGDKMRAASDGVYQHTLETVMLPQAARRVEQALRNSHPRDDMEYAYETLRAYLMLHDAERYDADFMHTWLLGDMVKLLPEGYTRTQFDELDRHVASLTRSRILASPFPMDEALVSQRREELAAFTLSQRAYSRIQRLLRDAPAESHSVVSMGGPQATSVFYRASGKPLTHGIPDLFSYQGYWKVFNTRIGAIVGELLRDDVWILGTAEAQRLDLGQRAQLERNVRQLYLNDYVRLWDEYLSDIKVRKGESMLQNIQIARVLSAPDSPLVRMVQAVARETHLLRESNEDARALVERAQGRVSSTRNTLEQMFGSVRPDGLPRDDASDERMERIVDEHFQPFRQLLSAEGGGVSAMQATTGLLDEFYTYLTATDAALRSANAPPSDGVVTKLQAEATRLPNPLREVLTDMSDTAMGEISAQVQEGLGENVEATIGLFCRQAIAGRYPFSRASQRDVAPNDMARMFAPGGMMGQFFQQHLVGRVDMSQKRWRFKSGVQGQESRPSGFLDAFQRASVIGHVYFTGAGAEPSFSVTIRPVRMSPEITQFTLDVDGQVVRYAHGPIVDTQVRWPGTQGSGRVRMEVLPAGRGASSAIAGPWALHRWMDGAKVTQGRTPDSMLATFQFDEREVVLEVVANSVKNPLRLAEMEGFSCPGAQ</sequence>
<dbReference type="InterPro" id="IPR017731">
    <property type="entry name" value="TssM1-like"/>
</dbReference>
<dbReference type="PANTHER" id="PTHR36153:SF1">
    <property type="entry name" value="TYPE VI SECRETION SYSTEM COMPONENT TSSM1"/>
    <property type="match status" value="1"/>
</dbReference>
<feature type="domain" description="IcmF-related" evidence="3">
    <location>
        <begin position="521"/>
        <end position="828"/>
    </location>
</feature>
<dbReference type="AlphaFoldDB" id="A0A4R3UQX9"/>
<dbReference type="PANTHER" id="PTHR36153">
    <property type="entry name" value="INNER MEMBRANE PROTEIN-RELATED"/>
    <property type="match status" value="1"/>
</dbReference>
<dbReference type="OrthoDB" id="9758229at2"/>
<dbReference type="InterPro" id="IPR009612">
    <property type="entry name" value="IcmF-rel"/>
</dbReference>
<dbReference type="Pfam" id="PF14331">
    <property type="entry name" value="IcmF-related_N"/>
    <property type="match status" value="1"/>
</dbReference>
<feature type="domain" description="Type VI secretion system component TssM1 N-terminal" evidence="4">
    <location>
        <begin position="209"/>
        <end position="467"/>
    </location>
</feature>
<dbReference type="InterPro" id="IPR053156">
    <property type="entry name" value="T6SS_TssM-like"/>
</dbReference>
<dbReference type="Pfam" id="PF06744">
    <property type="entry name" value="IcmF_C"/>
    <property type="match status" value="1"/>
</dbReference>
<feature type="domain" description="Type VI secretion system IcmF C-terminal" evidence="2">
    <location>
        <begin position="1080"/>
        <end position="1183"/>
    </location>
</feature>
<dbReference type="RefSeq" id="WP_132478187.1">
    <property type="nucleotide sequence ID" value="NZ_JBHRVM010000001.1"/>
</dbReference>
<comment type="caution">
    <text evidence="6">The sequence shown here is derived from an EMBL/GenBank/DDBJ whole genome shotgun (WGS) entry which is preliminary data.</text>
</comment>
<dbReference type="Pfam" id="PF06761">
    <property type="entry name" value="IcmF-related"/>
    <property type="match status" value="1"/>
</dbReference>
<gene>
    <name evidence="6" type="ORF">EV686_11314</name>
</gene>
<dbReference type="Pfam" id="PF21070">
    <property type="entry name" value="IcmF_helical"/>
    <property type="match status" value="1"/>
</dbReference>
<dbReference type="Gene3D" id="3.40.50.300">
    <property type="entry name" value="P-loop containing nucleotide triphosphate hydrolases"/>
    <property type="match status" value="1"/>
</dbReference>
<evidence type="ECO:0000259" key="3">
    <source>
        <dbReference type="Pfam" id="PF06761"/>
    </source>
</evidence>
<accession>A0A4R3UQX9</accession>
<dbReference type="CDD" id="cd00882">
    <property type="entry name" value="Ras_like_GTPase"/>
    <property type="match status" value="1"/>
</dbReference>
<keyword evidence="1" id="KW-0812">Transmembrane</keyword>
<keyword evidence="1" id="KW-0472">Membrane</keyword>
<dbReference type="SUPFAM" id="SSF52540">
    <property type="entry name" value="P-loop containing nucleoside triphosphate hydrolases"/>
    <property type="match status" value="1"/>
</dbReference>
<feature type="domain" description="Type VI secretion system component TssM1 helical" evidence="5">
    <location>
        <begin position="986"/>
        <end position="1069"/>
    </location>
</feature>
<evidence type="ECO:0000259" key="2">
    <source>
        <dbReference type="Pfam" id="PF06744"/>
    </source>
</evidence>
<protein>
    <submittedName>
        <fullName evidence="6">Type VI secretion system protein ImpL</fullName>
    </submittedName>
</protein>
<organism evidence="6 7">
    <name type="scientific">Paracandidimonas soli</name>
    <dbReference type="NCBI Taxonomy" id="1917182"/>
    <lineage>
        <taxon>Bacteria</taxon>
        <taxon>Pseudomonadati</taxon>
        <taxon>Pseudomonadota</taxon>
        <taxon>Betaproteobacteria</taxon>
        <taxon>Burkholderiales</taxon>
        <taxon>Alcaligenaceae</taxon>
        <taxon>Paracandidimonas</taxon>
    </lineage>
</organism>
<name>A0A4R3UQX9_9BURK</name>
<dbReference type="InterPro" id="IPR048677">
    <property type="entry name" value="TssM1_hel"/>
</dbReference>
<feature type="transmembrane region" description="Helical" evidence="1">
    <location>
        <begin position="12"/>
        <end position="34"/>
    </location>
</feature>
<proteinExistence type="predicted"/>
<dbReference type="Proteomes" id="UP000294692">
    <property type="component" value="Unassembled WGS sequence"/>
</dbReference>